<dbReference type="Proteomes" id="UP001430953">
    <property type="component" value="Unassembled WGS sequence"/>
</dbReference>
<proteinExistence type="predicted"/>
<dbReference type="AlphaFoldDB" id="A0AAW2EU81"/>
<organism evidence="1 2">
    <name type="scientific">Cardiocondyla obscurior</name>
    <dbReference type="NCBI Taxonomy" id="286306"/>
    <lineage>
        <taxon>Eukaryota</taxon>
        <taxon>Metazoa</taxon>
        <taxon>Ecdysozoa</taxon>
        <taxon>Arthropoda</taxon>
        <taxon>Hexapoda</taxon>
        <taxon>Insecta</taxon>
        <taxon>Pterygota</taxon>
        <taxon>Neoptera</taxon>
        <taxon>Endopterygota</taxon>
        <taxon>Hymenoptera</taxon>
        <taxon>Apocrita</taxon>
        <taxon>Aculeata</taxon>
        <taxon>Formicoidea</taxon>
        <taxon>Formicidae</taxon>
        <taxon>Myrmicinae</taxon>
        <taxon>Cardiocondyla</taxon>
    </lineage>
</organism>
<keyword evidence="2" id="KW-1185">Reference proteome</keyword>
<name>A0AAW2EU81_9HYME</name>
<sequence>MSYASEFLEYTLETTSFVLEKNWPDCPLRNNSITNLYKVLRPAIPIVEESDFDVIFGRASTDCASRSSFSFTVTIEFHPLMLDCFLSIYRRTYLCRNRLKKKTKR</sequence>
<gene>
    <name evidence="1" type="ORF">PUN28_016711</name>
</gene>
<evidence type="ECO:0000313" key="1">
    <source>
        <dbReference type="EMBL" id="KAL0105237.1"/>
    </source>
</evidence>
<accession>A0AAW2EU81</accession>
<evidence type="ECO:0000313" key="2">
    <source>
        <dbReference type="Proteomes" id="UP001430953"/>
    </source>
</evidence>
<reference evidence="1 2" key="1">
    <citation type="submission" date="2023-03" db="EMBL/GenBank/DDBJ databases">
        <title>High recombination rates correlate with genetic variation in Cardiocondyla obscurior ants.</title>
        <authorList>
            <person name="Errbii M."/>
        </authorList>
    </citation>
    <scope>NUCLEOTIDE SEQUENCE [LARGE SCALE GENOMIC DNA]</scope>
    <source>
        <strain evidence="1">Alpha-2009</strain>
        <tissue evidence="1">Whole body</tissue>
    </source>
</reference>
<protein>
    <submittedName>
        <fullName evidence="1">Uncharacterized protein</fullName>
    </submittedName>
</protein>
<dbReference type="EMBL" id="JADYXP020000019">
    <property type="protein sequence ID" value="KAL0105237.1"/>
    <property type="molecule type" value="Genomic_DNA"/>
</dbReference>
<comment type="caution">
    <text evidence="1">The sequence shown here is derived from an EMBL/GenBank/DDBJ whole genome shotgun (WGS) entry which is preliminary data.</text>
</comment>